<keyword evidence="3" id="KW-1185">Reference proteome</keyword>
<evidence type="ECO:0000256" key="1">
    <source>
        <dbReference type="SAM" id="MobiDB-lite"/>
    </source>
</evidence>
<reference evidence="2" key="2">
    <citation type="submission" date="2022-10" db="EMBL/GenBank/DDBJ databases">
        <authorList>
            <consortium name="ENA_rothamsted_submissions"/>
            <consortium name="culmorum"/>
            <person name="King R."/>
        </authorList>
    </citation>
    <scope>NUCLEOTIDE SEQUENCE</scope>
</reference>
<feature type="compositionally biased region" description="Polar residues" evidence="1">
    <location>
        <begin position="618"/>
        <end position="627"/>
    </location>
</feature>
<feature type="compositionally biased region" description="Low complexity" evidence="1">
    <location>
        <begin position="654"/>
        <end position="666"/>
    </location>
</feature>
<evidence type="ECO:0000313" key="3">
    <source>
        <dbReference type="Proteomes" id="UP001153620"/>
    </source>
</evidence>
<gene>
    <name evidence="2" type="ORF">CHIRRI_LOCUS14348</name>
</gene>
<dbReference type="Proteomes" id="UP001153620">
    <property type="component" value="Chromosome 4"/>
</dbReference>
<reference evidence="2" key="1">
    <citation type="submission" date="2022-01" db="EMBL/GenBank/DDBJ databases">
        <authorList>
            <person name="King R."/>
        </authorList>
    </citation>
    <scope>NUCLEOTIDE SEQUENCE</scope>
</reference>
<sequence>MISSKELVDNLIVGSITSFSPQTMRLLDLIENNQQVPLNDVALNDPDQLSVAIFNYPIIKDDLYKEFSEAAKRISSAKYAYYKKSAAFKDNFTKLCTETFNKHHQSDVPLSHLEQIQKVRSAIRVIKFIGELYVADFFINCNIAHFLEVLSKNIVESKVSQDCLECLISIISNRVKNEVKLYKHNIHTAAIINFITDYENETSKIKRNYKDLEIIEAVNKTIKNKSLKGSNNRYTKDTSRSETVRQTKKIFETILSGNMNLLYCVETAYDVSIIFPDSFENEMLQLCFDYIKKSFEAPDENLKAKCIEIVRFIGMLYSNEALTNDGVKGTINFLYKFDSIFSEPLTNVIFAEIYDKVMDIDDVLLKQVIPENFVKISNGSASEKELEISDVENEKEEVEVPMIRKQSTPDIIIPKSHSICESTNVIDPIEKFKELLIKLSPTNVAYILRETSGVKFSIGEDMIKELATHLIEHAVNKPILIKSITQVAVKLPDTIVPHFNTCLMKKHLRALISSKITGCSERESVVYGQLIKELHSANYYDRFDIIILLDNFTENFNHDRTALTSLLQFIDEFKDILIGKKLSKNMKQKLINISSKLSIKMSEESDEELMETISNAIKTLNSETRPQSESSSSSKKEINNNYKINGDLPDYRSESNSQSENSSPSPIQLPPMNLPPPKMFIPPPNFVFVASKSAFEIMENRNSWPSLETKGKHQMSFKTVVDTKSDDDFSIRQSGSTSSVSISLQEIEMESDEFYDTASNAESFAYELKNDIESESAYSSLIDARFSKEDIFKNIIRCQFSYNNEAIESFATLFIKRGMKSKNSGYMDIIEEIRESLTQNEELFGKFTLILEQKFIEFIQNLPKADVDVTKSDKRKHLQLILLIGEYYNMGFMKNQTFIACLEKLLNDIGTDHQITLFHQLIKISFDKIIQNGITNVIKTFMDMLAKKLPTIVDANDRNLAAWELYVTMKILIYRQQKAQMQCPVTYFKLFISNLNEESIVMKLEELKYRYCYKKEQIAEIVEFFLLTAISSFQTAIYVKLADELHAIKSATDDSYTFQKHMEFKLHDVIKNILNDIENETKMIKLFNMTSFVGDLFVGNVASIYLVLCILEMLLEKEVESKKIVDCIKILLQKVGYKIDLDSVLILDKFFLFFKEVIKCDKGYRRVVFKELIDLRMNKWNRMENERNLEVIEELFGKLTHANFIQISFFICGILSKNFELIELFVKLIWKLILNNPESVLLYAKLSSAISNYNEAFRSNLMLFMKHRNETFKTICCEPIVPGEAKLKLSSVMMFMSYLYAFDFCEDDDIGLWIHPSFTKQLTMGQCNEISHILGTKINESKNNELLRAFVALMEFHSRENLFAVIKSVKNELSDLPKSISFFSKSNSRKL</sequence>
<dbReference type="SUPFAM" id="SSF48371">
    <property type="entry name" value="ARM repeat"/>
    <property type="match status" value="2"/>
</dbReference>
<dbReference type="InterPro" id="IPR016024">
    <property type="entry name" value="ARM-type_fold"/>
</dbReference>
<feature type="compositionally biased region" description="Pro residues" evidence="1">
    <location>
        <begin position="667"/>
        <end position="676"/>
    </location>
</feature>
<protein>
    <submittedName>
        <fullName evidence="2">Uncharacterized protein</fullName>
    </submittedName>
</protein>
<dbReference type="Gene3D" id="1.25.40.180">
    <property type="match status" value="1"/>
</dbReference>
<dbReference type="EMBL" id="OU895880">
    <property type="protein sequence ID" value="CAG9811540.1"/>
    <property type="molecule type" value="Genomic_DNA"/>
</dbReference>
<proteinExistence type="predicted"/>
<dbReference type="OrthoDB" id="7798411at2759"/>
<organism evidence="2 3">
    <name type="scientific">Chironomus riparius</name>
    <dbReference type="NCBI Taxonomy" id="315576"/>
    <lineage>
        <taxon>Eukaryota</taxon>
        <taxon>Metazoa</taxon>
        <taxon>Ecdysozoa</taxon>
        <taxon>Arthropoda</taxon>
        <taxon>Hexapoda</taxon>
        <taxon>Insecta</taxon>
        <taxon>Pterygota</taxon>
        <taxon>Neoptera</taxon>
        <taxon>Endopterygota</taxon>
        <taxon>Diptera</taxon>
        <taxon>Nematocera</taxon>
        <taxon>Chironomoidea</taxon>
        <taxon>Chironomidae</taxon>
        <taxon>Chironominae</taxon>
        <taxon>Chironomus</taxon>
    </lineage>
</organism>
<name>A0A9N9S603_9DIPT</name>
<feature type="region of interest" description="Disordered" evidence="1">
    <location>
        <begin position="618"/>
        <end position="676"/>
    </location>
</feature>
<accession>A0A9N9S603</accession>
<evidence type="ECO:0000313" key="2">
    <source>
        <dbReference type="EMBL" id="CAG9811540.1"/>
    </source>
</evidence>